<feature type="region of interest" description="Disordered" evidence="1">
    <location>
        <begin position="1"/>
        <end position="35"/>
    </location>
</feature>
<dbReference type="AlphaFoldDB" id="A0A9P1NR58"/>
<evidence type="ECO:0000313" key="2">
    <source>
        <dbReference type="EMBL" id="CCD02274.1"/>
    </source>
</evidence>
<reference evidence="2 3" key="1">
    <citation type="journal article" date="2011" name="PLoS Genet.">
        <title>Azospirillum genomes reveal transition of bacteria from aquatic to terrestrial environments.</title>
        <authorList>
            <person name="Wisniewski-Dye F."/>
            <person name="Borziak K."/>
            <person name="Khalsa-Moyers G."/>
            <person name="Alexandre G."/>
            <person name="Sukharnikov L.O."/>
            <person name="Wuichet K."/>
            <person name="Hurst G.B."/>
            <person name="McDonald W.H."/>
            <person name="Robertson J.S."/>
            <person name="Barbe V."/>
            <person name="Calteau A."/>
            <person name="Rouy Z."/>
            <person name="Mangenot S."/>
            <person name="Prigent-Combaret C."/>
            <person name="Normand P."/>
            <person name="Boyer M."/>
            <person name="Siguier P."/>
            <person name="Dessaux Y."/>
            <person name="Elmerich C."/>
            <person name="Condemine G."/>
            <person name="Krishnen G."/>
            <person name="Kennedy I."/>
            <person name="Paterson A.H."/>
            <person name="Gonzalez V."/>
            <person name="Mavingui P."/>
            <person name="Zhulin I.B."/>
        </authorList>
    </citation>
    <scope>NUCLEOTIDE SEQUENCE [LARGE SCALE GENOMIC DNA]</scope>
    <source>
        <strain evidence="2 3">Sp245</strain>
    </source>
</reference>
<protein>
    <submittedName>
        <fullName evidence="2">Uncharacterized protein</fullName>
    </submittedName>
</protein>
<proteinExistence type="predicted"/>
<geneLocation type="plasmid" evidence="2 3">
    <name>AZOBR_p3</name>
</geneLocation>
<evidence type="ECO:0000313" key="3">
    <source>
        <dbReference type="Proteomes" id="UP000007319"/>
    </source>
</evidence>
<dbReference type="EMBL" id="HE577330">
    <property type="protein sequence ID" value="CCD02274.1"/>
    <property type="molecule type" value="Genomic_DNA"/>
</dbReference>
<accession>A0A9P1NR58</accession>
<dbReference type="KEGG" id="abs:AZOBR_p310016"/>
<keyword evidence="2" id="KW-0614">Plasmid</keyword>
<organism evidence="2 3">
    <name type="scientific">Azospirillum baldaniorum</name>
    <dbReference type="NCBI Taxonomy" id="1064539"/>
    <lineage>
        <taxon>Bacteria</taxon>
        <taxon>Pseudomonadati</taxon>
        <taxon>Pseudomonadota</taxon>
        <taxon>Alphaproteobacteria</taxon>
        <taxon>Rhodospirillales</taxon>
        <taxon>Azospirillaceae</taxon>
        <taxon>Azospirillum</taxon>
    </lineage>
</organism>
<gene>
    <name evidence="2" type="ORF">AZOBR_p310016</name>
</gene>
<keyword evidence="3" id="KW-1185">Reference proteome</keyword>
<evidence type="ECO:0000256" key="1">
    <source>
        <dbReference type="SAM" id="MobiDB-lite"/>
    </source>
</evidence>
<dbReference type="Proteomes" id="UP000007319">
    <property type="component" value="Plasmid AZOBR_p3"/>
</dbReference>
<sequence>MRGSGPRVLGLVHRRRRPGRSPSPSVPRDGAGCGHAELAPRHMLRGLSVGNPRIFSELTPSTKSGTRLASL</sequence>
<name>A0A9P1NR58_9PROT</name>
<feature type="compositionally biased region" description="Low complexity" evidence="1">
    <location>
        <begin position="1"/>
        <end position="11"/>
    </location>
</feature>